<dbReference type="SMART" id="SM00869">
    <property type="entry name" value="Autotransporter"/>
    <property type="match status" value="1"/>
</dbReference>
<name>A0ABX1GDD4_9GAMM</name>
<evidence type="ECO:0000313" key="5">
    <source>
        <dbReference type="Proteomes" id="UP000765845"/>
    </source>
</evidence>
<dbReference type="RefSeq" id="WP_168449710.1">
    <property type="nucleotide sequence ID" value="NZ_JAAWWK010000002.1"/>
</dbReference>
<feature type="compositionally biased region" description="Low complexity" evidence="1">
    <location>
        <begin position="137"/>
        <end position="154"/>
    </location>
</feature>
<feature type="chain" id="PRO_5045185406" evidence="2">
    <location>
        <begin position="31"/>
        <end position="433"/>
    </location>
</feature>
<sequence length="433" mass="45242">MVKIPSVMGNRLILVAATALLLGTAGTAAAETNCDGSSSGGGGTDNGGNDGGGTPPTGATGDDGFSSTASDSEFSTTRAEEGEFSEGGDECSPSASETTTSQTKDVAVGVLTKINNQRASARRGNTSKGSKRRRSDAGALSYGGAASGDEAEGSLSGLSPWSLFAFDDMTERDREATVKGGGFEQSGNTFALGFDYRVDPDTYAGMSVTVVDSETDFDNNGGSSELGVWLLGVHGAKYWDEVSLSGLVAYGDMDLDIARNQSGTRFNGDTGGDFLMLDMSVSYEYSHGNGMRLSPSVRLFHLGGEVDAYREQAVGAATTIDYRAQDLESTLVTLSVTGDYSQLMEWGVLTPTVRFDLVNDLSDASTTTSQSSLTAAAISSQSDDPDELTANISAGLAAQFRGGLSAYAMYEQLLAHDYMERYSVIVGVRYELP</sequence>
<dbReference type="Gene3D" id="2.40.128.130">
    <property type="entry name" value="Autotransporter beta-domain"/>
    <property type="match status" value="1"/>
</dbReference>
<dbReference type="Pfam" id="PF03797">
    <property type="entry name" value="Autotransporter"/>
    <property type="match status" value="1"/>
</dbReference>
<organism evidence="4 5">
    <name type="scientific">Spongiibacter thalassae</name>
    <dbReference type="NCBI Taxonomy" id="2721624"/>
    <lineage>
        <taxon>Bacteria</taxon>
        <taxon>Pseudomonadati</taxon>
        <taxon>Pseudomonadota</taxon>
        <taxon>Gammaproteobacteria</taxon>
        <taxon>Cellvibrionales</taxon>
        <taxon>Spongiibacteraceae</taxon>
        <taxon>Spongiibacter</taxon>
    </lineage>
</organism>
<feature type="region of interest" description="Disordered" evidence="1">
    <location>
        <begin position="33"/>
        <end position="154"/>
    </location>
</feature>
<feature type="domain" description="Autotransporter" evidence="3">
    <location>
        <begin position="153"/>
        <end position="432"/>
    </location>
</feature>
<dbReference type="InterPro" id="IPR036709">
    <property type="entry name" value="Autotransporte_beta_dom_sf"/>
</dbReference>
<evidence type="ECO:0000313" key="4">
    <source>
        <dbReference type="EMBL" id="NKI17194.1"/>
    </source>
</evidence>
<comment type="caution">
    <text evidence="4">The sequence shown here is derived from an EMBL/GenBank/DDBJ whole genome shotgun (WGS) entry which is preliminary data.</text>
</comment>
<feature type="compositionally biased region" description="Polar residues" evidence="1">
    <location>
        <begin position="113"/>
        <end position="128"/>
    </location>
</feature>
<keyword evidence="2" id="KW-0732">Signal</keyword>
<evidence type="ECO:0000256" key="1">
    <source>
        <dbReference type="SAM" id="MobiDB-lite"/>
    </source>
</evidence>
<dbReference type="InterPro" id="IPR005546">
    <property type="entry name" value="Autotransporte_beta"/>
</dbReference>
<protein>
    <submittedName>
        <fullName evidence="4">Autotransporter outer membrane beta-barrel domain-containing protein</fullName>
    </submittedName>
</protein>
<accession>A0ABX1GDD4</accession>
<dbReference type="PROSITE" id="PS51208">
    <property type="entry name" value="AUTOTRANSPORTER"/>
    <property type="match status" value="1"/>
</dbReference>
<dbReference type="SUPFAM" id="SSF103515">
    <property type="entry name" value="Autotransporter"/>
    <property type="match status" value="1"/>
</dbReference>
<dbReference type="Proteomes" id="UP000765845">
    <property type="component" value="Unassembled WGS sequence"/>
</dbReference>
<feature type="compositionally biased region" description="Polar residues" evidence="1">
    <location>
        <begin position="93"/>
        <end position="104"/>
    </location>
</feature>
<feature type="signal peptide" evidence="2">
    <location>
        <begin position="1"/>
        <end position="30"/>
    </location>
</feature>
<keyword evidence="5" id="KW-1185">Reference proteome</keyword>
<reference evidence="4 5" key="1">
    <citation type="submission" date="2020-04" db="EMBL/GenBank/DDBJ databases">
        <authorList>
            <person name="Yoon J."/>
        </authorList>
    </citation>
    <scope>NUCLEOTIDE SEQUENCE [LARGE SCALE GENOMIC DNA]</scope>
    <source>
        <strain evidence="4 5">KMU-166</strain>
    </source>
</reference>
<feature type="compositionally biased region" description="Polar residues" evidence="1">
    <location>
        <begin position="65"/>
        <end position="77"/>
    </location>
</feature>
<proteinExistence type="predicted"/>
<evidence type="ECO:0000259" key="3">
    <source>
        <dbReference type="PROSITE" id="PS51208"/>
    </source>
</evidence>
<dbReference type="EMBL" id="JAAWWK010000002">
    <property type="protein sequence ID" value="NKI17194.1"/>
    <property type="molecule type" value="Genomic_DNA"/>
</dbReference>
<gene>
    <name evidence="4" type="ORF">HCU74_07135</name>
</gene>
<evidence type="ECO:0000256" key="2">
    <source>
        <dbReference type="SAM" id="SignalP"/>
    </source>
</evidence>
<feature type="compositionally biased region" description="Gly residues" evidence="1">
    <location>
        <begin position="38"/>
        <end position="55"/>
    </location>
</feature>